<name>A0A4Y2BUI9_ARAVE</name>
<protein>
    <submittedName>
        <fullName evidence="1">Uncharacterized protein</fullName>
    </submittedName>
</protein>
<organism evidence="1 2">
    <name type="scientific">Araneus ventricosus</name>
    <name type="common">Orbweaver spider</name>
    <name type="synonym">Epeira ventricosa</name>
    <dbReference type="NCBI Taxonomy" id="182803"/>
    <lineage>
        <taxon>Eukaryota</taxon>
        <taxon>Metazoa</taxon>
        <taxon>Ecdysozoa</taxon>
        <taxon>Arthropoda</taxon>
        <taxon>Chelicerata</taxon>
        <taxon>Arachnida</taxon>
        <taxon>Araneae</taxon>
        <taxon>Araneomorphae</taxon>
        <taxon>Entelegynae</taxon>
        <taxon>Araneoidea</taxon>
        <taxon>Araneidae</taxon>
        <taxon>Araneus</taxon>
    </lineage>
</organism>
<evidence type="ECO:0000313" key="1">
    <source>
        <dbReference type="EMBL" id="GBL95135.1"/>
    </source>
</evidence>
<keyword evidence="2" id="KW-1185">Reference proteome</keyword>
<proteinExistence type="predicted"/>
<sequence>MSSLCHEVESEEMINLDREGFVKNSGLFKGNKGAVLDTTDMATTAMLVSTNSSYDGTSTASLRELWDNESLGIREPIKNVSKKKAFAEQLKESHVKLTVLPDGRYEVELPWKLDARTNLPDNKELALK</sequence>
<gene>
    <name evidence="1" type="ORF">AVEN_253484_1</name>
</gene>
<accession>A0A4Y2BUI9</accession>
<evidence type="ECO:0000313" key="2">
    <source>
        <dbReference type="Proteomes" id="UP000499080"/>
    </source>
</evidence>
<dbReference type="OrthoDB" id="6467831at2759"/>
<dbReference type="Proteomes" id="UP000499080">
    <property type="component" value="Unassembled WGS sequence"/>
</dbReference>
<reference evidence="1 2" key="1">
    <citation type="journal article" date="2019" name="Sci. Rep.">
        <title>Orb-weaving spider Araneus ventricosus genome elucidates the spidroin gene catalogue.</title>
        <authorList>
            <person name="Kono N."/>
            <person name="Nakamura H."/>
            <person name="Ohtoshi R."/>
            <person name="Moran D.A.P."/>
            <person name="Shinohara A."/>
            <person name="Yoshida Y."/>
            <person name="Fujiwara M."/>
            <person name="Mori M."/>
            <person name="Tomita M."/>
            <person name="Arakawa K."/>
        </authorList>
    </citation>
    <scope>NUCLEOTIDE SEQUENCE [LARGE SCALE GENOMIC DNA]</scope>
</reference>
<comment type="caution">
    <text evidence="1">The sequence shown here is derived from an EMBL/GenBank/DDBJ whole genome shotgun (WGS) entry which is preliminary data.</text>
</comment>
<dbReference type="AlphaFoldDB" id="A0A4Y2BUI9"/>
<dbReference type="EMBL" id="BGPR01000109">
    <property type="protein sequence ID" value="GBL95135.1"/>
    <property type="molecule type" value="Genomic_DNA"/>
</dbReference>